<evidence type="ECO:0000256" key="8">
    <source>
        <dbReference type="SAM" id="MobiDB-lite"/>
    </source>
</evidence>
<feature type="domain" description="Fibronectin type-III" evidence="10">
    <location>
        <begin position="913"/>
        <end position="1010"/>
    </location>
</feature>
<comment type="similarity">
    <text evidence="2">Belongs to the fucolectin family.</text>
</comment>
<feature type="domain" description="Fibronectin type-III" evidence="10">
    <location>
        <begin position="712"/>
        <end position="807"/>
    </location>
</feature>
<name>A0ABN8P791_9CNID</name>
<evidence type="ECO:0000259" key="10">
    <source>
        <dbReference type="PROSITE" id="PS50853"/>
    </source>
</evidence>
<dbReference type="Pfam" id="PF22633">
    <property type="entry name" value="F5_F8_type_C_2"/>
    <property type="match status" value="2"/>
</dbReference>
<dbReference type="SMART" id="SM00231">
    <property type="entry name" value="FA58C"/>
    <property type="match status" value="2"/>
</dbReference>
<feature type="region of interest" description="Disordered" evidence="8">
    <location>
        <begin position="170"/>
        <end position="191"/>
    </location>
</feature>
<feature type="domain" description="F5/8 type C" evidence="9">
    <location>
        <begin position="455"/>
        <end position="602"/>
    </location>
</feature>
<dbReference type="Proteomes" id="UP001159405">
    <property type="component" value="Unassembled WGS sequence"/>
</dbReference>
<feature type="domain" description="Fibronectin type-III" evidence="10">
    <location>
        <begin position="611"/>
        <end position="707"/>
    </location>
</feature>
<evidence type="ECO:0000313" key="12">
    <source>
        <dbReference type="Proteomes" id="UP001159405"/>
    </source>
</evidence>
<dbReference type="Gene3D" id="2.60.40.10">
    <property type="entry name" value="Immunoglobulins"/>
    <property type="match status" value="4"/>
</dbReference>
<comment type="caution">
    <text evidence="11">The sequence shown here is derived from an EMBL/GenBank/DDBJ whole genome shotgun (WGS) entry which is preliminary data.</text>
</comment>
<feature type="non-terminal residue" evidence="11">
    <location>
        <position position="1"/>
    </location>
</feature>
<dbReference type="InterPro" id="IPR006585">
    <property type="entry name" value="FTP1"/>
</dbReference>
<dbReference type="PROSITE" id="PS50022">
    <property type="entry name" value="FA58C_3"/>
    <property type="match status" value="2"/>
</dbReference>
<protein>
    <submittedName>
        <fullName evidence="11">Uncharacterized protein</fullName>
    </submittedName>
</protein>
<evidence type="ECO:0000259" key="9">
    <source>
        <dbReference type="PROSITE" id="PS50022"/>
    </source>
</evidence>
<evidence type="ECO:0000256" key="2">
    <source>
        <dbReference type="ARBA" id="ARBA00010147"/>
    </source>
</evidence>
<feature type="domain" description="F5/8 type C" evidence="9">
    <location>
        <begin position="11"/>
        <end position="157"/>
    </location>
</feature>
<keyword evidence="5" id="KW-0430">Lectin</keyword>
<evidence type="ECO:0000256" key="7">
    <source>
        <dbReference type="ARBA" id="ARBA00023157"/>
    </source>
</evidence>
<dbReference type="CDD" id="cd00057">
    <property type="entry name" value="FA58C"/>
    <property type="match status" value="2"/>
</dbReference>
<organism evidence="11 12">
    <name type="scientific">Porites lobata</name>
    <dbReference type="NCBI Taxonomy" id="104759"/>
    <lineage>
        <taxon>Eukaryota</taxon>
        <taxon>Metazoa</taxon>
        <taxon>Cnidaria</taxon>
        <taxon>Anthozoa</taxon>
        <taxon>Hexacorallia</taxon>
        <taxon>Scleractinia</taxon>
        <taxon>Fungiina</taxon>
        <taxon>Poritidae</taxon>
        <taxon>Porites</taxon>
    </lineage>
</organism>
<comment type="function">
    <text evidence="1">Acts as a defensive agent. Recognizes blood group fucosylated oligosaccharides including A, B, H and Lewis B-type antigens. Does not recognize Lewis A antigen and has low affinity for monovalent haptens.</text>
</comment>
<evidence type="ECO:0000313" key="11">
    <source>
        <dbReference type="EMBL" id="CAH3135099.1"/>
    </source>
</evidence>
<dbReference type="PANTHER" id="PTHR45713:SF6">
    <property type="entry name" value="F5_8 TYPE C DOMAIN-CONTAINING PROTEIN"/>
    <property type="match status" value="1"/>
</dbReference>
<reference evidence="11 12" key="1">
    <citation type="submission" date="2022-05" db="EMBL/GenBank/DDBJ databases">
        <authorList>
            <consortium name="Genoscope - CEA"/>
            <person name="William W."/>
        </authorList>
    </citation>
    <scope>NUCLEOTIDE SEQUENCE [LARGE SCALE GENOMIC DNA]</scope>
</reference>
<dbReference type="PROSITE" id="PS50853">
    <property type="entry name" value="FN3"/>
    <property type="match status" value="4"/>
</dbReference>
<keyword evidence="4" id="KW-0479">Metal-binding</keyword>
<keyword evidence="12" id="KW-1185">Reference proteome</keyword>
<sequence length="1013" mass="111473">KHFSIFSTGDCVNLDLGMESGAITDDKISASSKVNTGTPAKNGRLNYVYGSSWCASPSDKNPYLEIDLEVTHIICAVSTQGNSRADEWVKTYTLQFYTGGAWTNYEEDGQVKIFAGNTDRNIEKKNILFDGMLTRLLRFVGTSSHNRFCLRAEVYGVKFKPENIAAGKLTNQSSTYKDKSASGESSKAVDGNSDTHFPNGHCSHTLTDNPSWWSVDLGTDHAPVFEVRIVNRFSTSDNIRQRNNGYKITLGDSSTVTSNSECIGRYSFIHFIASAVCYNNPLKTGRYVGIMTTKQQLLQLCEVEIYSRENMALGKHTDQSSYSSSSDDSYKAVDGNSNTSSLAGLCSLTNLELNPWWRVDLGRMEPVSEVYVVNSGDCCTNRLNPFEIRVGANSSHVGTANPKCGDSTYSVPTGQGVSFYCRPSLYGRYVTIRLTKSSPERLTLCEVEVYSARRASQIQRIGLASSHEFPSDRFSASSSTVGNEAFKGRLNGNGAWSPSTDSAKNDYLQIDLKNEFFISAVATQGNPAADHWTTKYKLHMSVNNTQWDTYQENGVDKIFHANGGRSDIVKNNLVNISRAKFVRFQPTEFFTRKALRVELYGILKPSVPSQPPANLTVAASTSTSISASWTLPPEDPMNRLITGFKVFFKKKGSLDAPTVVIINGVLTFSKNLSGLNKYTEYEFSVLAFTSAGDGPKTSIKVQRTKEDVPSQAPSSFTVTASTSTSIVASWHLPPADSRNGIITGYKLFYRQKGSTDPPLMLVSDRAELIKVATRLKKNTEYEFQVLAFTSVGDGPKSSVVVERTNEDVPSQAPTSFNVSACTSTSIDASWNLPPAISRNGIITGFKLFYKRKEFHEPPTIIKISNAVIHTKTVTGLDKYAVYEFQVLAFNSAGDGPKSSVIVQRTREDAPSQAPINFTVIAQSSSSILASWQLPPLKSRNGIITGFKLFYKRQDQFGEANITININSATTRREIISRLEKYTEYVLQILAFTSAGDGPRSSKKVTRTKEGGKC</sequence>
<dbReference type="InterPro" id="IPR051941">
    <property type="entry name" value="BG_Antigen-Binding_Lectin"/>
</dbReference>
<gene>
    <name evidence="11" type="ORF">PLOB_00037758</name>
</gene>
<dbReference type="InterPro" id="IPR036116">
    <property type="entry name" value="FN3_sf"/>
</dbReference>
<evidence type="ECO:0000256" key="6">
    <source>
        <dbReference type="ARBA" id="ARBA00022837"/>
    </source>
</evidence>
<comment type="subunit">
    <text evidence="3">Homotrimer.</text>
</comment>
<evidence type="ECO:0000256" key="5">
    <source>
        <dbReference type="ARBA" id="ARBA00022734"/>
    </source>
</evidence>
<feature type="domain" description="Fibronectin type-III" evidence="10">
    <location>
        <begin position="812"/>
        <end position="908"/>
    </location>
</feature>
<dbReference type="Pfam" id="PF00041">
    <property type="entry name" value="fn3"/>
    <property type="match status" value="4"/>
</dbReference>
<keyword evidence="7" id="KW-1015">Disulfide bond</keyword>
<dbReference type="PROSITE" id="PS01285">
    <property type="entry name" value="FA58C_1"/>
    <property type="match status" value="2"/>
</dbReference>
<dbReference type="InterPro" id="IPR000421">
    <property type="entry name" value="FA58C"/>
</dbReference>
<dbReference type="InterPro" id="IPR003961">
    <property type="entry name" value="FN3_dom"/>
</dbReference>
<dbReference type="Gene3D" id="2.60.120.260">
    <property type="entry name" value="Galactose-binding domain-like"/>
    <property type="match status" value="4"/>
</dbReference>
<accession>A0ABN8P791</accession>
<keyword evidence="6" id="KW-0106">Calcium</keyword>
<dbReference type="InterPro" id="IPR013783">
    <property type="entry name" value="Ig-like_fold"/>
</dbReference>
<dbReference type="SUPFAM" id="SSF49785">
    <property type="entry name" value="Galactose-binding domain-like"/>
    <property type="match status" value="4"/>
</dbReference>
<proteinExistence type="inferred from homology"/>
<dbReference type="PANTHER" id="PTHR45713">
    <property type="entry name" value="FTP DOMAIN-CONTAINING PROTEIN"/>
    <property type="match status" value="1"/>
</dbReference>
<evidence type="ECO:0000256" key="1">
    <source>
        <dbReference type="ARBA" id="ARBA00002219"/>
    </source>
</evidence>
<dbReference type="SUPFAM" id="SSF49265">
    <property type="entry name" value="Fibronectin type III"/>
    <property type="match status" value="2"/>
</dbReference>
<dbReference type="SMART" id="SM00607">
    <property type="entry name" value="FTP"/>
    <property type="match status" value="2"/>
</dbReference>
<evidence type="ECO:0000256" key="4">
    <source>
        <dbReference type="ARBA" id="ARBA00022723"/>
    </source>
</evidence>
<dbReference type="Pfam" id="PF00754">
    <property type="entry name" value="F5_F8_type_C"/>
    <property type="match status" value="2"/>
</dbReference>
<dbReference type="EMBL" id="CALNXK010000055">
    <property type="protein sequence ID" value="CAH3135099.1"/>
    <property type="molecule type" value="Genomic_DNA"/>
</dbReference>
<evidence type="ECO:0000256" key="3">
    <source>
        <dbReference type="ARBA" id="ARBA00011233"/>
    </source>
</evidence>
<dbReference type="CDD" id="cd00063">
    <property type="entry name" value="FN3"/>
    <property type="match status" value="4"/>
</dbReference>
<dbReference type="SMART" id="SM00060">
    <property type="entry name" value="FN3"/>
    <property type="match status" value="4"/>
</dbReference>
<dbReference type="InterPro" id="IPR008979">
    <property type="entry name" value="Galactose-bd-like_sf"/>
</dbReference>